<dbReference type="Proteomes" id="UP000030649">
    <property type="component" value="Unassembled WGS sequence"/>
</dbReference>
<dbReference type="HOGENOM" id="CLU_1912311_0_0_2"/>
<keyword evidence="1" id="KW-0472">Membrane</keyword>
<sequence length="132" mass="14632">MILTNSIEVRACVMINYPSCVLLSLSVGDNTISLCDRVGILSVWIIMILSLILILIFYTERNEPDIGHLCHVSVSGCVVLNELVEYLFEQPSVPIKVAAESLDRTGAGVNDVMTRLEDTEIVIGMTGMQRYR</sequence>
<name>U1PDJ3_9EURY</name>
<accession>U1PDJ3</accession>
<keyword evidence="1" id="KW-1133">Transmembrane helix</keyword>
<dbReference type="EMBL" id="KE356560">
    <property type="protein sequence ID" value="ERG91657.1"/>
    <property type="molecule type" value="Genomic_DNA"/>
</dbReference>
<feature type="transmembrane region" description="Helical" evidence="1">
    <location>
        <begin position="38"/>
        <end position="58"/>
    </location>
</feature>
<dbReference type="AlphaFoldDB" id="U1PDJ3"/>
<evidence type="ECO:0000256" key="1">
    <source>
        <dbReference type="SAM" id="Phobius"/>
    </source>
</evidence>
<dbReference type="STRING" id="1238424.J07HQW1_01691"/>
<reference evidence="2 3" key="1">
    <citation type="journal article" date="2013" name="PLoS ONE">
        <title>Assembly-driven community genomics of a hypersaline microbial ecosystem.</title>
        <authorList>
            <person name="Podell S."/>
            <person name="Ugalde J.A."/>
            <person name="Narasingarao P."/>
            <person name="Banfield J.F."/>
            <person name="Heidelberg K.B."/>
            <person name="Allen E.E."/>
        </authorList>
    </citation>
    <scope>NUCLEOTIDE SEQUENCE [LARGE SCALE GENOMIC DNA]</scope>
    <source>
        <strain evidence="3">J07HQW1</strain>
    </source>
</reference>
<organism evidence="2 3">
    <name type="scientific">Haloquadratum walsbyi J07HQW1</name>
    <dbReference type="NCBI Taxonomy" id="1238424"/>
    <lineage>
        <taxon>Archaea</taxon>
        <taxon>Methanobacteriati</taxon>
        <taxon>Methanobacteriota</taxon>
        <taxon>Stenosarchaea group</taxon>
        <taxon>Halobacteria</taxon>
        <taxon>Halobacteriales</taxon>
        <taxon>Haloferacaceae</taxon>
        <taxon>Haloquadratum</taxon>
    </lineage>
</organism>
<proteinExistence type="predicted"/>
<protein>
    <submittedName>
        <fullName evidence="2">Uncharacterized protein</fullName>
    </submittedName>
</protein>
<evidence type="ECO:0000313" key="3">
    <source>
        <dbReference type="Proteomes" id="UP000030649"/>
    </source>
</evidence>
<keyword evidence="1" id="KW-0812">Transmembrane</keyword>
<evidence type="ECO:0000313" key="2">
    <source>
        <dbReference type="EMBL" id="ERG91657.1"/>
    </source>
</evidence>
<gene>
    <name evidence="2" type="ORF">J07HQW1_01691</name>
</gene>